<dbReference type="VEuPathDB" id="FungiDB:TRICI_001468"/>
<reference evidence="1" key="1">
    <citation type="journal article" date="2019" name="G3 (Bethesda)">
        <title>Genome Assemblies of Two Rare Opportunistic Yeast Pathogens: Diutina rugosa (syn. Candida rugosa) and Trichomonascus ciferrii (syn. Candida ciferrii).</title>
        <authorList>
            <person name="Mixao V."/>
            <person name="Saus E."/>
            <person name="Hansen A.P."/>
            <person name="Lass-Florl C."/>
            <person name="Gabaldon T."/>
        </authorList>
    </citation>
    <scope>NUCLEOTIDE SEQUENCE</scope>
    <source>
        <strain evidence="1">CBS 4856</strain>
    </source>
</reference>
<dbReference type="AlphaFoldDB" id="A0A642V8D7"/>
<accession>A0A642V8D7</accession>
<gene>
    <name evidence="1" type="ORF">TRICI_001468</name>
</gene>
<keyword evidence="2" id="KW-1185">Reference proteome</keyword>
<dbReference type="Proteomes" id="UP000761534">
    <property type="component" value="Unassembled WGS sequence"/>
</dbReference>
<evidence type="ECO:0000313" key="1">
    <source>
        <dbReference type="EMBL" id="KAA8916380.1"/>
    </source>
</evidence>
<dbReference type="EMBL" id="SWFS01000104">
    <property type="protein sequence ID" value="KAA8916380.1"/>
    <property type="molecule type" value="Genomic_DNA"/>
</dbReference>
<proteinExistence type="predicted"/>
<protein>
    <submittedName>
        <fullName evidence="1">Uncharacterized protein</fullName>
    </submittedName>
</protein>
<evidence type="ECO:0000313" key="2">
    <source>
        <dbReference type="Proteomes" id="UP000761534"/>
    </source>
</evidence>
<name>A0A642V8D7_9ASCO</name>
<sequence>MVHLNPSLIPVSRPNNPTARLERLMTDSARFLKFTLLSSITSINLGSDSPDSLFDTPGIRNDSDVMIVFGLVCFPTA</sequence>
<organism evidence="1 2">
    <name type="scientific">Trichomonascus ciferrii</name>
    <dbReference type="NCBI Taxonomy" id="44093"/>
    <lineage>
        <taxon>Eukaryota</taxon>
        <taxon>Fungi</taxon>
        <taxon>Dikarya</taxon>
        <taxon>Ascomycota</taxon>
        <taxon>Saccharomycotina</taxon>
        <taxon>Dipodascomycetes</taxon>
        <taxon>Dipodascales</taxon>
        <taxon>Trichomonascaceae</taxon>
        <taxon>Trichomonascus</taxon>
        <taxon>Trichomonascus ciferrii complex</taxon>
    </lineage>
</organism>
<comment type="caution">
    <text evidence="1">The sequence shown here is derived from an EMBL/GenBank/DDBJ whole genome shotgun (WGS) entry which is preliminary data.</text>
</comment>